<feature type="transmembrane region" description="Helical" evidence="1">
    <location>
        <begin position="6"/>
        <end position="23"/>
    </location>
</feature>
<keyword evidence="1" id="KW-0472">Membrane</keyword>
<accession>A0A6C0LD04</accession>
<organism evidence="2">
    <name type="scientific">viral metagenome</name>
    <dbReference type="NCBI Taxonomy" id="1070528"/>
    <lineage>
        <taxon>unclassified sequences</taxon>
        <taxon>metagenomes</taxon>
        <taxon>organismal metagenomes</taxon>
    </lineage>
</organism>
<keyword evidence="1" id="KW-1133">Transmembrane helix</keyword>
<evidence type="ECO:0008006" key="3">
    <source>
        <dbReference type="Google" id="ProtNLM"/>
    </source>
</evidence>
<proteinExistence type="predicted"/>
<dbReference type="AlphaFoldDB" id="A0A6C0LD04"/>
<name>A0A6C0LD04_9ZZZZ</name>
<protein>
    <recommendedName>
        <fullName evidence="3">EamA domain-containing protein</fullName>
    </recommendedName>
</protein>
<feature type="transmembrane region" description="Helical" evidence="1">
    <location>
        <begin position="116"/>
        <end position="136"/>
    </location>
</feature>
<reference evidence="2" key="1">
    <citation type="journal article" date="2020" name="Nature">
        <title>Giant virus diversity and host interactions through global metagenomics.</title>
        <authorList>
            <person name="Schulz F."/>
            <person name="Roux S."/>
            <person name="Paez-Espino D."/>
            <person name="Jungbluth S."/>
            <person name="Walsh D.A."/>
            <person name="Denef V.J."/>
            <person name="McMahon K.D."/>
            <person name="Konstantinidis K.T."/>
            <person name="Eloe-Fadrosh E.A."/>
            <person name="Kyrpides N.C."/>
            <person name="Woyke T."/>
        </authorList>
    </citation>
    <scope>NUCLEOTIDE SEQUENCE</scope>
    <source>
        <strain evidence="2">GVMAG-M-3300027769-26</strain>
    </source>
</reference>
<feature type="transmembrane region" description="Helical" evidence="1">
    <location>
        <begin position="65"/>
        <end position="83"/>
    </location>
</feature>
<evidence type="ECO:0000313" key="2">
    <source>
        <dbReference type="EMBL" id="QHU27524.1"/>
    </source>
</evidence>
<dbReference type="EMBL" id="MN740459">
    <property type="protein sequence ID" value="QHU27524.1"/>
    <property type="molecule type" value="Genomic_DNA"/>
</dbReference>
<feature type="transmembrane region" description="Helical" evidence="1">
    <location>
        <begin position="30"/>
        <end position="53"/>
    </location>
</feature>
<sequence>MEWIILSVIHSAIVAGLILFLRYDETPSNIFPIIANVIVGILSVLYILSFYKYYYLMGEIIKPKYYLYSFMLFLVILLGYYIIKTCPNPAYFRTFVALEIIFMLLFALYYEKNVKISYQSIFGIMLGCIGIVLISLDNNIDK</sequence>
<keyword evidence="1" id="KW-0812">Transmembrane</keyword>
<evidence type="ECO:0000256" key="1">
    <source>
        <dbReference type="SAM" id="Phobius"/>
    </source>
</evidence>
<feature type="transmembrane region" description="Helical" evidence="1">
    <location>
        <begin position="90"/>
        <end position="110"/>
    </location>
</feature>